<evidence type="ECO:0000313" key="1">
    <source>
        <dbReference type="EMBL" id="GLD55415.1"/>
    </source>
</evidence>
<dbReference type="Proteomes" id="UP001279410">
    <property type="component" value="Unassembled WGS sequence"/>
</dbReference>
<dbReference type="GO" id="GO:0016301">
    <property type="term" value="F:kinase activity"/>
    <property type="evidence" value="ECO:0007669"/>
    <property type="project" value="UniProtKB-KW"/>
</dbReference>
<name>A0AAD3MKY0_LATJO</name>
<dbReference type="EMBL" id="BRZM01000021">
    <property type="protein sequence ID" value="GLD55415.1"/>
    <property type="molecule type" value="Genomic_DNA"/>
</dbReference>
<keyword evidence="1" id="KW-0808">Transferase</keyword>
<comment type="caution">
    <text evidence="1">The sequence shown here is derived from an EMBL/GenBank/DDBJ whole genome shotgun (WGS) entry which is preliminary data.</text>
</comment>
<dbReference type="AlphaFoldDB" id="A0AAD3MKY0"/>
<keyword evidence="1" id="KW-0418">Kinase</keyword>
<organism evidence="1 2">
    <name type="scientific">Lates japonicus</name>
    <name type="common">Japanese lates</name>
    <dbReference type="NCBI Taxonomy" id="270547"/>
    <lineage>
        <taxon>Eukaryota</taxon>
        <taxon>Metazoa</taxon>
        <taxon>Chordata</taxon>
        <taxon>Craniata</taxon>
        <taxon>Vertebrata</taxon>
        <taxon>Euteleostomi</taxon>
        <taxon>Actinopterygii</taxon>
        <taxon>Neopterygii</taxon>
        <taxon>Teleostei</taxon>
        <taxon>Neoteleostei</taxon>
        <taxon>Acanthomorphata</taxon>
        <taxon>Carangaria</taxon>
        <taxon>Carangaria incertae sedis</taxon>
        <taxon>Centropomidae</taxon>
        <taxon>Lates</taxon>
    </lineage>
</organism>
<evidence type="ECO:0000313" key="2">
    <source>
        <dbReference type="Proteomes" id="UP001279410"/>
    </source>
</evidence>
<proteinExistence type="predicted"/>
<reference evidence="1" key="1">
    <citation type="submission" date="2022-08" db="EMBL/GenBank/DDBJ databases">
        <title>Genome sequencing of akame (Lates japonicus).</title>
        <authorList>
            <person name="Hashiguchi Y."/>
            <person name="Takahashi H."/>
        </authorList>
    </citation>
    <scope>NUCLEOTIDE SEQUENCE</scope>
    <source>
        <strain evidence="1">Kochi</strain>
    </source>
</reference>
<gene>
    <name evidence="1" type="ORF">AKAME5_000791700</name>
</gene>
<protein>
    <submittedName>
        <fullName evidence="1">Tyrosine-protein kinase SgK223</fullName>
    </submittedName>
</protein>
<keyword evidence="2" id="KW-1185">Reference proteome</keyword>
<accession>A0AAD3MKY0</accession>
<sequence>MSSVSFEHWIVEFPAFEETRFSDATRMSCSSATVVQLPQPRVLTHLLKRVITSRHHFRKNGQPHRVGSYSTNGKTFVRAYRTPLLTGSETNVCSPTELISPSSLLSSPAGPNAHFLLQRKSLERLSCPLPVSGPDTG</sequence>